<dbReference type="InterPro" id="IPR044926">
    <property type="entry name" value="RGS_subdomain_2"/>
</dbReference>
<evidence type="ECO:0000256" key="4">
    <source>
        <dbReference type="SAM" id="MobiDB-lite"/>
    </source>
</evidence>
<dbReference type="Gene3D" id="3.30.450.20">
    <property type="entry name" value="PAS domain"/>
    <property type="match status" value="1"/>
</dbReference>
<feature type="domain" description="RGS" evidence="5">
    <location>
        <begin position="140"/>
        <end position="253"/>
    </location>
</feature>
<dbReference type="PANTHER" id="PTHR47429">
    <property type="entry name" value="PROTEIN TWIN LOV 1"/>
    <property type="match status" value="1"/>
</dbReference>
<dbReference type="RefSeq" id="XP_031003169.1">
    <property type="nucleotide sequence ID" value="XM_031152377.1"/>
</dbReference>
<name>A0A8H8QYH8_9HELO</name>
<gene>
    <name evidence="6" type="primary">PHOT1B</name>
    <name evidence="6" type="ORF">LHYA1_G007448</name>
</gene>
<evidence type="ECO:0000256" key="1">
    <source>
        <dbReference type="ARBA" id="ARBA00022630"/>
    </source>
</evidence>
<dbReference type="Proteomes" id="UP000431533">
    <property type="component" value="Unassembled WGS sequence"/>
</dbReference>
<keyword evidence="3" id="KW-0157">Chromophore</keyword>
<evidence type="ECO:0000313" key="6">
    <source>
        <dbReference type="EMBL" id="TVY24381.1"/>
    </source>
</evidence>
<dbReference type="Gene3D" id="1.10.167.10">
    <property type="entry name" value="Regulator of G-protein Signalling 4, domain 2"/>
    <property type="match status" value="1"/>
</dbReference>
<dbReference type="InterPro" id="IPR035965">
    <property type="entry name" value="PAS-like_dom_sf"/>
</dbReference>
<dbReference type="OrthoDB" id="447251at2759"/>
<dbReference type="PROSITE" id="PS50132">
    <property type="entry name" value="RGS"/>
    <property type="match status" value="1"/>
</dbReference>
<accession>A0A8H8QYH8</accession>
<sequence length="616" mass="68917">MSPLQDPKISESIDQVTQNSQSITMPQHVNISGNDVAISFNRTAALPPPSPLASHPTINVRKDNMPANKRPSSRDGQDLRGEPASNVRLDGGTKERNSLKSVRETDDRDTNGGNDKIDRISSNSGGINGNNVTDFFSSEVFHLVLRNPATAHRLLRFCQSRACGENMEFLQKVDQFNRLLDEASQLLGSIQSTYTSADAPQQINMSNSQIKRVQSDIRHASQFTIPSLESIFLSPREHIEKRLEKEIYPRFVKHQVTTSATSALADHRERFQGLGDCFCLTDPSIADNPILYVSDGFVSVTGYNRKDIIPRNCRFLQGELTDQSAPRRLRTAIDACEETVELLLNYRKNGDPFWNLLYVSPLLDERGEVAFFLGGQINCSTTIHSCNDVLRILSINDDELDEIDAKNRPTSIRSRNSTLDTSKVKSKFFKSWRKYSPSKSSAAKTVVVMDEAGQEPELVNKLGKMNFTTQVEAFYTAYSKYICMEYQASTQTLSIKHYTPGIIDILCLNLPNGSIAPIYNKDIFKVLSEHTSPSTSSSVSKEFKSTVREALQKGNAVSVETGLLTGFAEVKGGNWFSGDREKKLKRMEERYVTHWTPLKDAEGYVRFVVLSIAPKD</sequence>
<dbReference type="InterPro" id="IPR036305">
    <property type="entry name" value="RGS_sf"/>
</dbReference>
<feature type="region of interest" description="Disordered" evidence="4">
    <location>
        <begin position="1"/>
        <end position="21"/>
    </location>
</feature>
<keyword evidence="2" id="KW-0288">FMN</keyword>
<reference evidence="6 7" key="1">
    <citation type="submission" date="2018-05" db="EMBL/GenBank/DDBJ databases">
        <title>Genome sequencing and assembly of the regulated plant pathogen Lachnellula willkommii and related sister species for the development of diagnostic species identification markers.</title>
        <authorList>
            <person name="Giroux E."/>
            <person name="Bilodeau G."/>
        </authorList>
    </citation>
    <scope>NUCLEOTIDE SEQUENCE [LARGE SCALE GENOMIC DNA]</scope>
    <source>
        <strain evidence="6 7">CBS 185.66</strain>
    </source>
</reference>
<dbReference type="GeneID" id="41987646"/>
<feature type="compositionally biased region" description="Basic and acidic residues" evidence="4">
    <location>
        <begin position="72"/>
        <end position="81"/>
    </location>
</feature>
<keyword evidence="7" id="KW-1185">Reference proteome</keyword>
<dbReference type="InterPro" id="IPR016137">
    <property type="entry name" value="RGS"/>
</dbReference>
<proteinExistence type="predicted"/>
<dbReference type="SMART" id="SM00315">
    <property type="entry name" value="RGS"/>
    <property type="match status" value="1"/>
</dbReference>
<keyword evidence="1" id="KW-0285">Flavoprotein</keyword>
<dbReference type="SUPFAM" id="SSF55785">
    <property type="entry name" value="PYP-like sensor domain (PAS domain)"/>
    <property type="match status" value="1"/>
</dbReference>
<feature type="compositionally biased region" description="Basic and acidic residues" evidence="4">
    <location>
        <begin position="91"/>
        <end position="119"/>
    </location>
</feature>
<protein>
    <submittedName>
        <fullName evidence="6">Phototropin-1B</fullName>
    </submittedName>
</protein>
<organism evidence="6 7">
    <name type="scientific">Lachnellula hyalina</name>
    <dbReference type="NCBI Taxonomy" id="1316788"/>
    <lineage>
        <taxon>Eukaryota</taxon>
        <taxon>Fungi</taxon>
        <taxon>Dikarya</taxon>
        <taxon>Ascomycota</taxon>
        <taxon>Pezizomycotina</taxon>
        <taxon>Leotiomycetes</taxon>
        <taxon>Helotiales</taxon>
        <taxon>Lachnaceae</taxon>
        <taxon>Lachnellula</taxon>
    </lineage>
</organism>
<dbReference type="Pfam" id="PF00615">
    <property type="entry name" value="RGS"/>
    <property type="match status" value="1"/>
</dbReference>
<dbReference type="SUPFAM" id="SSF48097">
    <property type="entry name" value="Regulator of G-protein signaling, RGS"/>
    <property type="match status" value="1"/>
</dbReference>
<dbReference type="AlphaFoldDB" id="A0A8H8QYH8"/>
<dbReference type="CDD" id="cd00130">
    <property type="entry name" value="PAS"/>
    <property type="match status" value="1"/>
</dbReference>
<dbReference type="InterPro" id="IPR000014">
    <property type="entry name" value="PAS"/>
</dbReference>
<feature type="compositionally biased region" description="Polar residues" evidence="4">
    <location>
        <begin position="12"/>
        <end position="21"/>
    </location>
</feature>
<comment type="caution">
    <text evidence="6">The sequence shown here is derived from an EMBL/GenBank/DDBJ whole genome shotgun (WGS) entry which is preliminary data.</text>
</comment>
<dbReference type="GO" id="GO:0005634">
    <property type="term" value="C:nucleus"/>
    <property type="evidence" value="ECO:0007669"/>
    <property type="project" value="TreeGrafter"/>
</dbReference>
<evidence type="ECO:0000256" key="2">
    <source>
        <dbReference type="ARBA" id="ARBA00022643"/>
    </source>
</evidence>
<dbReference type="PANTHER" id="PTHR47429:SF2">
    <property type="entry name" value="PROTEIN TWIN LOV 1"/>
    <property type="match status" value="1"/>
</dbReference>
<feature type="region of interest" description="Disordered" evidence="4">
    <location>
        <begin position="47"/>
        <end position="124"/>
    </location>
</feature>
<dbReference type="EMBL" id="QGMH01000133">
    <property type="protein sequence ID" value="TVY24381.1"/>
    <property type="molecule type" value="Genomic_DNA"/>
</dbReference>
<dbReference type="Pfam" id="PF13426">
    <property type="entry name" value="PAS_9"/>
    <property type="match status" value="1"/>
</dbReference>
<evidence type="ECO:0000313" key="7">
    <source>
        <dbReference type="Proteomes" id="UP000431533"/>
    </source>
</evidence>
<evidence type="ECO:0000256" key="3">
    <source>
        <dbReference type="ARBA" id="ARBA00022991"/>
    </source>
</evidence>
<evidence type="ECO:0000259" key="5">
    <source>
        <dbReference type="PROSITE" id="PS50132"/>
    </source>
</evidence>
<dbReference type="NCBIfam" id="TIGR00229">
    <property type="entry name" value="sensory_box"/>
    <property type="match status" value="1"/>
</dbReference>